<dbReference type="EMBL" id="HG001650">
    <property type="protein sequence ID" value="CDF33571.1"/>
    <property type="molecule type" value="Genomic_DNA"/>
</dbReference>
<dbReference type="CDD" id="cd02440">
    <property type="entry name" value="AdoMet_MTases"/>
    <property type="match status" value="1"/>
</dbReference>
<dbReference type="RefSeq" id="XP_005713374.1">
    <property type="nucleotide sequence ID" value="XM_005713317.1"/>
</dbReference>
<protein>
    <recommendedName>
        <fullName evidence="2">Methyltransferase type 11 domain-containing protein</fullName>
    </recommendedName>
</protein>
<name>R7Q873_CHOCR</name>
<dbReference type="Gramene" id="CDF33571">
    <property type="protein sequence ID" value="CDF33571"/>
    <property type="gene ID" value="CHC_T00002298001"/>
</dbReference>
<evidence type="ECO:0000313" key="4">
    <source>
        <dbReference type="Proteomes" id="UP000012073"/>
    </source>
</evidence>
<keyword evidence="4" id="KW-1185">Reference proteome</keyword>
<dbReference type="OrthoDB" id="2013972at2759"/>
<evidence type="ECO:0000313" key="3">
    <source>
        <dbReference type="EMBL" id="CDF33571.1"/>
    </source>
</evidence>
<sequence length="318" mass="34246">MAPAANPASPPGAPPNRKNPFQDPEAMAAMGLERTKNKTGFMYLRIGESATHWLNSLPHSSSPLLDLGAAYGVHTLHAMKAGRDVIAVDMEQAHIDDLRVRADDYAKSVVVQDNTGPGKLVRATVATLPDPSVCAEESVAGVLLSEVIHFMRPGQPQVVFSDIFRWLEPGGRLVVTTAASQGPKVAEFVNKAGFKLNGERNVEEAIDMISTASGPELVKAAPTFLELPQDSPMRKFVCGVLYLMSTKEVETMAKEAGFKVERCRYVTTGKYPDKTIKGETVLLVAKKPDPAKRDRNIRTAAAVAVAAASSLAVYHLAR</sequence>
<dbReference type="AlphaFoldDB" id="R7Q873"/>
<dbReference type="InterPro" id="IPR029063">
    <property type="entry name" value="SAM-dependent_MTases_sf"/>
</dbReference>
<proteinExistence type="predicted"/>
<dbReference type="GeneID" id="17321091"/>
<dbReference type="SUPFAM" id="SSF53335">
    <property type="entry name" value="S-adenosyl-L-methionine-dependent methyltransferases"/>
    <property type="match status" value="1"/>
</dbReference>
<evidence type="ECO:0000256" key="1">
    <source>
        <dbReference type="SAM" id="MobiDB-lite"/>
    </source>
</evidence>
<dbReference type="GO" id="GO:0008757">
    <property type="term" value="F:S-adenosylmethionine-dependent methyltransferase activity"/>
    <property type="evidence" value="ECO:0007669"/>
    <property type="project" value="InterPro"/>
</dbReference>
<reference evidence="4" key="1">
    <citation type="journal article" date="2013" name="Proc. Natl. Acad. Sci. U.S.A.">
        <title>Genome structure and metabolic features in the red seaweed Chondrus crispus shed light on evolution of the Archaeplastida.</title>
        <authorList>
            <person name="Collen J."/>
            <person name="Porcel B."/>
            <person name="Carre W."/>
            <person name="Ball S.G."/>
            <person name="Chaparro C."/>
            <person name="Tonon T."/>
            <person name="Barbeyron T."/>
            <person name="Michel G."/>
            <person name="Noel B."/>
            <person name="Valentin K."/>
            <person name="Elias M."/>
            <person name="Artiguenave F."/>
            <person name="Arun A."/>
            <person name="Aury J.M."/>
            <person name="Barbosa-Neto J.F."/>
            <person name="Bothwell J.H."/>
            <person name="Bouget F.Y."/>
            <person name="Brillet L."/>
            <person name="Cabello-Hurtado F."/>
            <person name="Capella-Gutierrez S."/>
            <person name="Charrier B."/>
            <person name="Cladiere L."/>
            <person name="Cock J.M."/>
            <person name="Coelho S.M."/>
            <person name="Colleoni C."/>
            <person name="Czjzek M."/>
            <person name="Da Silva C."/>
            <person name="Delage L."/>
            <person name="Denoeud F."/>
            <person name="Deschamps P."/>
            <person name="Dittami S.M."/>
            <person name="Gabaldon T."/>
            <person name="Gachon C.M."/>
            <person name="Groisillier A."/>
            <person name="Herve C."/>
            <person name="Jabbari K."/>
            <person name="Katinka M."/>
            <person name="Kloareg B."/>
            <person name="Kowalczyk N."/>
            <person name="Labadie K."/>
            <person name="Leblanc C."/>
            <person name="Lopez P.J."/>
            <person name="McLachlan D.H."/>
            <person name="Meslet-Cladiere L."/>
            <person name="Moustafa A."/>
            <person name="Nehr Z."/>
            <person name="Nyvall Collen P."/>
            <person name="Panaud O."/>
            <person name="Partensky F."/>
            <person name="Poulain J."/>
            <person name="Rensing S.A."/>
            <person name="Rousvoal S."/>
            <person name="Samson G."/>
            <person name="Symeonidi A."/>
            <person name="Weissenbach J."/>
            <person name="Zambounis A."/>
            <person name="Wincker P."/>
            <person name="Boyen C."/>
        </authorList>
    </citation>
    <scope>NUCLEOTIDE SEQUENCE [LARGE SCALE GENOMIC DNA]</scope>
    <source>
        <strain evidence="4">cv. Stackhouse</strain>
    </source>
</reference>
<feature type="domain" description="Methyltransferase type 11" evidence="2">
    <location>
        <begin position="65"/>
        <end position="175"/>
    </location>
</feature>
<accession>R7Q873</accession>
<dbReference type="OMA" id="GESATHW"/>
<dbReference type="Proteomes" id="UP000012073">
    <property type="component" value="Unassembled WGS sequence"/>
</dbReference>
<feature type="region of interest" description="Disordered" evidence="1">
    <location>
        <begin position="1"/>
        <end position="23"/>
    </location>
</feature>
<organism evidence="3 4">
    <name type="scientific">Chondrus crispus</name>
    <name type="common">Carrageen Irish moss</name>
    <name type="synonym">Polymorpha crispa</name>
    <dbReference type="NCBI Taxonomy" id="2769"/>
    <lineage>
        <taxon>Eukaryota</taxon>
        <taxon>Rhodophyta</taxon>
        <taxon>Florideophyceae</taxon>
        <taxon>Rhodymeniophycidae</taxon>
        <taxon>Gigartinales</taxon>
        <taxon>Gigartinaceae</taxon>
        <taxon>Chondrus</taxon>
    </lineage>
</organism>
<evidence type="ECO:0000259" key="2">
    <source>
        <dbReference type="Pfam" id="PF08241"/>
    </source>
</evidence>
<dbReference type="InterPro" id="IPR013216">
    <property type="entry name" value="Methyltransf_11"/>
</dbReference>
<gene>
    <name evidence="3" type="ORF">CHC_T00002298001</name>
</gene>
<dbReference type="KEGG" id="ccp:CHC_T00002298001"/>
<dbReference type="Gene3D" id="3.40.50.150">
    <property type="entry name" value="Vaccinia Virus protein VP39"/>
    <property type="match status" value="1"/>
</dbReference>
<dbReference type="Pfam" id="PF08241">
    <property type="entry name" value="Methyltransf_11"/>
    <property type="match status" value="1"/>
</dbReference>